<dbReference type="PANTHER" id="PTHR10625:SF10">
    <property type="entry name" value="HISTONE DEACETYLASE HDAC1"/>
    <property type="match status" value="1"/>
</dbReference>
<accession>A0A085NMS2</accession>
<comment type="catalytic activity">
    <reaction evidence="6">
        <text>N(6)-acetyl-L-lysyl-[histone] + H2O = L-lysyl-[histone] + acetate</text>
        <dbReference type="Rhea" id="RHEA:58196"/>
        <dbReference type="Rhea" id="RHEA-COMP:9845"/>
        <dbReference type="Rhea" id="RHEA-COMP:11338"/>
        <dbReference type="ChEBI" id="CHEBI:15377"/>
        <dbReference type="ChEBI" id="CHEBI:29969"/>
        <dbReference type="ChEBI" id="CHEBI:30089"/>
        <dbReference type="ChEBI" id="CHEBI:61930"/>
        <dbReference type="EC" id="3.5.1.98"/>
    </reaction>
</comment>
<dbReference type="SUPFAM" id="SSF52768">
    <property type="entry name" value="Arginase/deacetylase"/>
    <property type="match status" value="1"/>
</dbReference>
<feature type="binding site" evidence="9">
    <location>
        <position position="215"/>
    </location>
    <ligand>
        <name>a divalent metal cation</name>
        <dbReference type="ChEBI" id="CHEBI:60240"/>
    </ligand>
</feature>
<dbReference type="InterPro" id="IPR003084">
    <property type="entry name" value="HDAC_I/II"/>
</dbReference>
<reference evidence="12" key="1">
    <citation type="journal article" date="2014" name="Nat. Genet.">
        <title>Genome and transcriptome of the porcine whipworm Trichuris suis.</title>
        <authorList>
            <person name="Jex A.R."/>
            <person name="Nejsum P."/>
            <person name="Schwarz E.M."/>
            <person name="Hu L."/>
            <person name="Young N.D."/>
            <person name="Hall R.S."/>
            <person name="Korhonen P.K."/>
            <person name="Liao S."/>
            <person name="Thamsborg S."/>
            <person name="Xia J."/>
            <person name="Xu P."/>
            <person name="Wang S."/>
            <person name="Scheerlinck J.P."/>
            <person name="Hofmann A."/>
            <person name="Sternberg P.W."/>
            <person name="Wang J."/>
            <person name="Gasser R.B."/>
        </authorList>
    </citation>
    <scope>NUCLEOTIDE SEQUENCE [LARGE SCALE GENOMIC DNA]</scope>
    <source>
        <strain evidence="12">DCEP-RM93F</strain>
    </source>
</reference>
<dbReference type="EC" id="3.5.1.98" evidence="2"/>
<dbReference type="Proteomes" id="UP000030758">
    <property type="component" value="Unassembled WGS sequence"/>
</dbReference>
<feature type="non-terminal residue" evidence="12">
    <location>
        <position position="1"/>
    </location>
</feature>
<dbReference type="PIRSF" id="PIRSF037913">
    <property type="entry name" value="His_deacetylse_1"/>
    <property type="match status" value="1"/>
</dbReference>
<dbReference type="AlphaFoldDB" id="A0A085NMS2"/>
<dbReference type="GO" id="GO:0040029">
    <property type="term" value="P:epigenetic regulation of gene expression"/>
    <property type="evidence" value="ECO:0007669"/>
    <property type="project" value="TreeGrafter"/>
</dbReference>
<comment type="similarity">
    <text evidence="1">Belongs to the histone deacetylase family. HD type 1 subfamily.</text>
</comment>
<dbReference type="PANTHER" id="PTHR10625">
    <property type="entry name" value="HISTONE DEACETYLASE HDAC1-RELATED"/>
    <property type="match status" value="1"/>
</dbReference>
<evidence type="ECO:0000256" key="9">
    <source>
        <dbReference type="PIRSR" id="PIRSR037913-3"/>
    </source>
</evidence>
<feature type="binding site" evidence="9">
    <location>
        <position position="213"/>
    </location>
    <ligand>
        <name>a divalent metal cation</name>
        <dbReference type="ChEBI" id="CHEBI:60240"/>
    </ligand>
</feature>
<keyword evidence="5" id="KW-0156">Chromatin regulator</keyword>
<keyword evidence="9" id="KW-0479">Metal-binding</keyword>
<dbReference type="Pfam" id="PF00850">
    <property type="entry name" value="Hist_deacetyl"/>
    <property type="match status" value="1"/>
</dbReference>
<feature type="domain" description="Histone deacetylase" evidence="11">
    <location>
        <begin position="65"/>
        <end position="337"/>
    </location>
</feature>
<evidence type="ECO:0000256" key="8">
    <source>
        <dbReference type="PIRSR" id="PIRSR037913-2"/>
    </source>
</evidence>
<name>A0A085NMS2_9BILA</name>
<dbReference type="PRINTS" id="PR01271">
    <property type="entry name" value="HISDACETLASE"/>
</dbReference>
<evidence type="ECO:0000259" key="11">
    <source>
        <dbReference type="Pfam" id="PF00850"/>
    </source>
</evidence>
<evidence type="ECO:0000256" key="2">
    <source>
        <dbReference type="ARBA" id="ARBA00012111"/>
    </source>
</evidence>
<feature type="binding site" evidence="9">
    <location>
        <position position="284"/>
    </location>
    <ligand>
        <name>a divalent metal cation</name>
        <dbReference type="ChEBI" id="CHEBI:60240"/>
    </ligand>
</feature>
<gene>
    <name evidence="12" type="ORF">M514_01279</name>
</gene>
<evidence type="ECO:0000256" key="10">
    <source>
        <dbReference type="SAM" id="MobiDB-lite"/>
    </source>
</evidence>
<organism evidence="12">
    <name type="scientific">Trichuris suis</name>
    <name type="common">pig whipworm</name>
    <dbReference type="NCBI Taxonomy" id="68888"/>
    <lineage>
        <taxon>Eukaryota</taxon>
        <taxon>Metazoa</taxon>
        <taxon>Ecdysozoa</taxon>
        <taxon>Nematoda</taxon>
        <taxon>Enoplea</taxon>
        <taxon>Dorylaimia</taxon>
        <taxon>Trichinellida</taxon>
        <taxon>Trichuridae</taxon>
        <taxon>Trichuris</taxon>
    </lineage>
</organism>
<sequence length="488" mass="54671">LKCDAQDAFTAHTVVRTIVLNYGRLPKVVEEGYFDTMSSILVSDRRRVCYFYDDEVATFYYGAKHPMKPRRIGMTHDLVMNYGLYRDIAVYRPRRATLEEMARFHAKDYLESMKTLCPIPEDMLSEKATRYNLHGDCPIFAGMNTFSSISAGGTLGCAYMLNTKQADIAINWAGGLHHAKKAEASGFCYINDVVLGILELLKYHERVLYVDIDCHHGDGVEEAFYATDRVLTHIGVGEGTLFAVNVPFRSGINDDAYVGVFEPVITHVVRRFQPDVVVLQCGADSLAGDRLGGLNLTLKGHGQCVEFIRKLNIPLLMLGGGGYTVRNVARCWANETAIAVGKQLPNHLPPGLYYEHYAPNYQLQISPLDIRNNNTDEYLNDVTARVLENIESIEIAPSVPIHAVEEDLFLAFNDTDACDLEMATADQRLPVHETDRMVEHPAEFYNDIGDNGGQYMPYMPVFEVPDSSPGHVSPVTKRFKNAEEDEDH</sequence>
<dbReference type="InterPro" id="IPR023801">
    <property type="entry name" value="His_deacetylse_dom"/>
</dbReference>
<dbReference type="GO" id="GO:0141221">
    <property type="term" value="F:histone deacetylase activity, hydrolytic mechanism"/>
    <property type="evidence" value="ECO:0007669"/>
    <property type="project" value="UniProtKB-EC"/>
</dbReference>
<dbReference type="PRINTS" id="PR01270">
    <property type="entry name" value="HDASUPER"/>
</dbReference>
<feature type="binding site" evidence="8">
    <location>
        <position position="136"/>
    </location>
    <ligand>
        <name>substrate</name>
    </ligand>
</feature>
<feature type="active site" description="Proton acceptor" evidence="7">
    <location>
        <position position="178"/>
    </location>
</feature>
<keyword evidence="3" id="KW-0678">Repressor</keyword>
<feature type="binding site" evidence="8">
    <location>
        <position position="323"/>
    </location>
    <ligand>
        <name>substrate</name>
    </ligand>
</feature>
<proteinExistence type="inferred from homology"/>
<dbReference type="InterPro" id="IPR023696">
    <property type="entry name" value="Ureohydrolase_dom_sf"/>
</dbReference>
<feature type="binding site" evidence="8">
    <location>
        <position position="186"/>
    </location>
    <ligand>
        <name>substrate</name>
    </ligand>
</feature>
<dbReference type="CDD" id="cd09991">
    <property type="entry name" value="HDAC_classI"/>
    <property type="match status" value="1"/>
</dbReference>
<dbReference type="GO" id="GO:0046872">
    <property type="term" value="F:metal ion binding"/>
    <property type="evidence" value="ECO:0007669"/>
    <property type="project" value="UniProtKB-KW"/>
</dbReference>
<evidence type="ECO:0000256" key="6">
    <source>
        <dbReference type="ARBA" id="ARBA00048287"/>
    </source>
</evidence>
<dbReference type="Gene3D" id="3.40.800.20">
    <property type="entry name" value="Histone deacetylase domain"/>
    <property type="match status" value="1"/>
</dbReference>
<keyword evidence="4" id="KW-0378">Hydrolase</keyword>
<dbReference type="EMBL" id="KL367485">
    <property type="protein sequence ID" value="KFD70768.1"/>
    <property type="molecule type" value="Genomic_DNA"/>
</dbReference>
<evidence type="ECO:0000256" key="4">
    <source>
        <dbReference type="ARBA" id="ARBA00022801"/>
    </source>
</evidence>
<evidence type="ECO:0000256" key="3">
    <source>
        <dbReference type="ARBA" id="ARBA00022491"/>
    </source>
</evidence>
<dbReference type="GO" id="GO:0000118">
    <property type="term" value="C:histone deacetylase complex"/>
    <property type="evidence" value="ECO:0007669"/>
    <property type="project" value="UniProtKB-ARBA"/>
</dbReference>
<dbReference type="InterPro" id="IPR000286">
    <property type="entry name" value="HDACs"/>
</dbReference>
<evidence type="ECO:0000256" key="5">
    <source>
        <dbReference type="ARBA" id="ARBA00022853"/>
    </source>
</evidence>
<feature type="region of interest" description="Disordered" evidence="10">
    <location>
        <begin position="467"/>
        <end position="488"/>
    </location>
</feature>
<dbReference type="InterPro" id="IPR037138">
    <property type="entry name" value="His_deacetylse_dom_sf"/>
</dbReference>
<evidence type="ECO:0000256" key="7">
    <source>
        <dbReference type="PIRSR" id="PIRSR037913-1"/>
    </source>
</evidence>
<evidence type="ECO:0000256" key="1">
    <source>
        <dbReference type="ARBA" id="ARBA00006457"/>
    </source>
</evidence>
<evidence type="ECO:0000313" key="12">
    <source>
        <dbReference type="EMBL" id="KFD70768.1"/>
    </source>
</evidence>
<protein>
    <recommendedName>
        <fullName evidence="2">histone deacetylase</fullName>
        <ecNumber evidence="2">3.5.1.98</ecNumber>
    </recommendedName>
</protein>